<evidence type="ECO:0000313" key="3">
    <source>
        <dbReference type="Proteomes" id="UP000002770"/>
    </source>
</evidence>
<proteinExistence type="predicted"/>
<keyword evidence="3" id="KW-1185">Reference proteome</keyword>
<gene>
    <name evidence="2" type="ORF">LDG_5773</name>
</gene>
<dbReference type="HOGENOM" id="CLU_3185288_0_0_6"/>
<feature type="domain" description="Inner membrane protein YgaP-like transmembrane" evidence="1">
    <location>
        <begin position="16"/>
        <end position="42"/>
    </location>
</feature>
<accession>G9EKN6</accession>
<dbReference type="Gene3D" id="6.10.140.1340">
    <property type="match status" value="1"/>
</dbReference>
<dbReference type="OrthoDB" id="9799383at2"/>
<protein>
    <recommendedName>
        <fullName evidence="1">Inner membrane protein YgaP-like transmembrane domain-containing protein</fullName>
    </recommendedName>
</protein>
<dbReference type="Proteomes" id="UP000002770">
    <property type="component" value="Unassembled WGS sequence"/>
</dbReference>
<organism evidence="2 3">
    <name type="scientific">Legionella drancourtii LLAP12</name>
    <dbReference type="NCBI Taxonomy" id="658187"/>
    <lineage>
        <taxon>Bacteria</taxon>
        <taxon>Pseudomonadati</taxon>
        <taxon>Pseudomonadota</taxon>
        <taxon>Gammaproteobacteria</taxon>
        <taxon>Legionellales</taxon>
        <taxon>Legionellaceae</taxon>
        <taxon>Legionella</taxon>
    </lineage>
</organism>
<dbReference type="STRING" id="658187.LDG_5773"/>
<sequence>MRKRNQCRGIKPRQFFMVTVLVGANFFQSGFTGFCPHEMILKRIIG</sequence>
<evidence type="ECO:0000313" key="2">
    <source>
        <dbReference type="EMBL" id="EHL32169.1"/>
    </source>
</evidence>
<evidence type="ECO:0000259" key="1">
    <source>
        <dbReference type="Pfam" id="PF11127"/>
    </source>
</evidence>
<dbReference type="EMBL" id="JH413802">
    <property type="protein sequence ID" value="EHL32169.1"/>
    <property type="molecule type" value="Genomic_DNA"/>
</dbReference>
<reference evidence="2 3" key="1">
    <citation type="journal article" date="2011" name="BMC Genomics">
        <title>Insight into cross-talk between intra-amoebal pathogens.</title>
        <authorList>
            <person name="Gimenez G."/>
            <person name="Bertelli C."/>
            <person name="Moliner C."/>
            <person name="Robert C."/>
            <person name="Raoult D."/>
            <person name="Fournier P.E."/>
            <person name="Greub G."/>
        </authorList>
    </citation>
    <scope>NUCLEOTIDE SEQUENCE [LARGE SCALE GENOMIC DNA]</scope>
    <source>
        <strain evidence="2 3">LLAP12</strain>
    </source>
</reference>
<dbReference type="InterPro" id="IPR021309">
    <property type="entry name" value="YgaP-like_TM"/>
</dbReference>
<dbReference type="AlphaFoldDB" id="G9EKN6"/>
<name>G9EKN6_9GAMM</name>
<dbReference type="InParanoid" id="G9EKN6"/>
<dbReference type="Pfam" id="PF11127">
    <property type="entry name" value="YgaP-like_TM"/>
    <property type="match status" value="1"/>
</dbReference>